<proteinExistence type="predicted"/>
<dbReference type="OrthoDB" id="5612689at2"/>
<dbReference type="RefSeq" id="WP_138564330.1">
    <property type="nucleotide sequence ID" value="NZ_CP040602.1"/>
</dbReference>
<reference evidence="2 3" key="1">
    <citation type="submission" date="2019-05" db="EMBL/GenBank/DDBJ databases">
        <title>Thiomicrorhabdus sediminis sp. nov, a novel sulfur-oxidizing bacterium isolated from coastal sediment.</title>
        <authorList>
            <person name="Liu X."/>
        </authorList>
    </citation>
    <scope>NUCLEOTIDE SEQUENCE [LARGE SCALE GENOMIC DNA]</scope>
    <source>
        <strain evidence="2 3">G1</strain>
    </source>
</reference>
<accession>A0A4P9K5Z6</accession>
<dbReference type="Proteomes" id="UP000304864">
    <property type="component" value="Chromosome"/>
</dbReference>
<evidence type="ECO:0000313" key="2">
    <source>
        <dbReference type="EMBL" id="QCU89706.1"/>
    </source>
</evidence>
<evidence type="ECO:0008006" key="4">
    <source>
        <dbReference type="Google" id="ProtNLM"/>
    </source>
</evidence>
<keyword evidence="1" id="KW-0732">Signal</keyword>
<feature type="signal peptide" evidence="1">
    <location>
        <begin position="1"/>
        <end position="24"/>
    </location>
</feature>
<protein>
    <recommendedName>
        <fullName evidence="4">DUF4398 domain-containing protein</fullName>
    </recommendedName>
</protein>
<gene>
    <name evidence="2" type="ORF">FE785_03155</name>
</gene>
<sequence>MKKLFIGTALVAALSMGACTSNTANPTTYDDYVEAAVATHAKAKAMGDVWKQKKMKLPYVEHYLAEADKAKKAGDDAKALKLAKEAYKTANAEVAQAETVQKAAWEK</sequence>
<dbReference type="AlphaFoldDB" id="A0A4P9K5Z6"/>
<evidence type="ECO:0000256" key="1">
    <source>
        <dbReference type="SAM" id="SignalP"/>
    </source>
</evidence>
<dbReference type="KEGG" id="thig:FE785_03155"/>
<name>A0A4P9K5Z6_9GAMM</name>
<evidence type="ECO:0000313" key="3">
    <source>
        <dbReference type="Proteomes" id="UP000304864"/>
    </source>
</evidence>
<dbReference type="PROSITE" id="PS51257">
    <property type="entry name" value="PROKAR_LIPOPROTEIN"/>
    <property type="match status" value="1"/>
</dbReference>
<dbReference type="EMBL" id="CP040602">
    <property type="protein sequence ID" value="QCU89706.1"/>
    <property type="molecule type" value="Genomic_DNA"/>
</dbReference>
<feature type="chain" id="PRO_5020807893" description="DUF4398 domain-containing protein" evidence="1">
    <location>
        <begin position="25"/>
        <end position="107"/>
    </location>
</feature>
<keyword evidence="3" id="KW-1185">Reference proteome</keyword>
<organism evidence="2 3">
    <name type="scientific">Thiomicrorhabdus sediminis</name>
    <dbReference type="NCBI Taxonomy" id="2580412"/>
    <lineage>
        <taxon>Bacteria</taxon>
        <taxon>Pseudomonadati</taxon>
        <taxon>Pseudomonadota</taxon>
        <taxon>Gammaproteobacteria</taxon>
        <taxon>Thiotrichales</taxon>
        <taxon>Piscirickettsiaceae</taxon>
        <taxon>Thiomicrorhabdus</taxon>
    </lineage>
</organism>